<organism evidence="3 4">
    <name type="scientific">Bythopirellula goksoeyrii</name>
    <dbReference type="NCBI Taxonomy" id="1400387"/>
    <lineage>
        <taxon>Bacteria</taxon>
        <taxon>Pseudomonadati</taxon>
        <taxon>Planctomycetota</taxon>
        <taxon>Planctomycetia</taxon>
        <taxon>Pirellulales</taxon>
        <taxon>Lacipirellulaceae</taxon>
        <taxon>Bythopirellula</taxon>
    </lineage>
</organism>
<proteinExistence type="predicted"/>
<dbReference type="Pfam" id="PF04773">
    <property type="entry name" value="FecR"/>
    <property type="match status" value="1"/>
</dbReference>
<evidence type="ECO:0000313" key="3">
    <source>
        <dbReference type="EMBL" id="QEG36554.1"/>
    </source>
</evidence>
<reference evidence="3 4" key="1">
    <citation type="submission" date="2019-08" db="EMBL/GenBank/DDBJ databases">
        <title>Deep-cultivation of Planctomycetes and their phenomic and genomic characterization uncovers novel biology.</title>
        <authorList>
            <person name="Wiegand S."/>
            <person name="Jogler M."/>
            <person name="Boedeker C."/>
            <person name="Pinto D."/>
            <person name="Vollmers J."/>
            <person name="Rivas-Marin E."/>
            <person name="Kohn T."/>
            <person name="Peeters S.H."/>
            <person name="Heuer A."/>
            <person name="Rast P."/>
            <person name="Oberbeckmann S."/>
            <person name="Bunk B."/>
            <person name="Jeske O."/>
            <person name="Meyerdierks A."/>
            <person name="Storesund J.E."/>
            <person name="Kallscheuer N."/>
            <person name="Luecker S."/>
            <person name="Lage O.M."/>
            <person name="Pohl T."/>
            <person name="Merkel B.J."/>
            <person name="Hornburger P."/>
            <person name="Mueller R.-W."/>
            <person name="Bruemmer F."/>
            <person name="Labrenz M."/>
            <person name="Spormann A.M."/>
            <person name="Op den Camp H."/>
            <person name="Overmann J."/>
            <person name="Amann R."/>
            <person name="Jetten M.S.M."/>
            <person name="Mascher T."/>
            <person name="Medema M.H."/>
            <person name="Devos D.P."/>
            <person name="Kaster A.-K."/>
            <person name="Ovreas L."/>
            <person name="Rohde M."/>
            <person name="Galperin M.Y."/>
            <person name="Jogler C."/>
        </authorList>
    </citation>
    <scope>NUCLEOTIDE SEQUENCE [LARGE SCALE GENOMIC DNA]</scope>
    <source>
        <strain evidence="3 4">Pr1d</strain>
    </source>
</reference>
<evidence type="ECO:0000313" key="4">
    <source>
        <dbReference type="Proteomes" id="UP000323917"/>
    </source>
</evidence>
<dbReference type="PANTHER" id="PTHR30273:SF2">
    <property type="entry name" value="PROTEIN FECR"/>
    <property type="match status" value="1"/>
</dbReference>
<gene>
    <name evidence="3" type="ORF">Pr1d_38680</name>
</gene>
<dbReference type="AlphaFoldDB" id="A0A5B9QC00"/>
<protein>
    <submittedName>
        <fullName evidence="3">FecR protein</fullName>
    </submittedName>
</protein>
<keyword evidence="1" id="KW-1133">Transmembrane helix</keyword>
<dbReference type="OrthoDB" id="225885at2"/>
<accession>A0A5B9QC00</accession>
<dbReference type="GO" id="GO:0016989">
    <property type="term" value="F:sigma factor antagonist activity"/>
    <property type="evidence" value="ECO:0007669"/>
    <property type="project" value="TreeGrafter"/>
</dbReference>
<feature type="transmembrane region" description="Helical" evidence="1">
    <location>
        <begin position="120"/>
        <end position="140"/>
    </location>
</feature>
<dbReference type="RefSeq" id="WP_148074883.1">
    <property type="nucleotide sequence ID" value="NZ_CP042913.1"/>
</dbReference>
<keyword evidence="4" id="KW-1185">Reference proteome</keyword>
<dbReference type="PANTHER" id="PTHR30273">
    <property type="entry name" value="PERIPLASMIC SIGNAL SENSOR AND SIGMA FACTOR ACTIVATOR FECR-RELATED"/>
    <property type="match status" value="1"/>
</dbReference>
<dbReference type="InterPro" id="IPR012373">
    <property type="entry name" value="Ferrdict_sens_TM"/>
</dbReference>
<dbReference type="KEGG" id="bgok:Pr1d_38680"/>
<dbReference type="Gene3D" id="2.60.120.1440">
    <property type="match status" value="1"/>
</dbReference>
<keyword evidence="1" id="KW-0812">Transmembrane</keyword>
<evidence type="ECO:0000256" key="1">
    <source>
        <dbReference type="SAM" id="Phobius"/>
    </source>
</evidence>
<feature type="domain" description="FecR protein" evidence="2">
    <location>
        <begin position="232"/>
        <end position="287"/>
    </location>
</feature>
<name>A0A5B9QC00_9BACT</name>
<dbReference type="Proteomes" id="UP000323917">
    <property type="component" value="Chromosome"/>
</dbReference>
<dbReference type="EMBL" id="CP042913">
    <property type="protein sequence ID" value="QEG36554.1"/>
    <property type="molecule type" value="Genomic_DNA"/>
</dbReference>
<sequence>MLDSPDNTNSIEIDQSTVRELHDLCTRLYDQVISEKELKRFNDLLDSRRSARSFYLRYVSLHSMLLTSAGKQERIEAEALSRHVAVSAQTDQPEFPVFLARKQGSGVAADRFESRKSASFLWLAIVASLLVAITAVVWTVRSSHQIDSVAKNKHDSPSLRKEGLAEQTTPVARLSYVSPAIHWQGDMTIEQGSAVSSGSRLCLTEGDIELTYSSGSKLLLIGPADFHVDATGGKLCRGGLVAAITEGGHGFTVNTPNGKVVDLGTEFGVVVDDFGVSEVSVFQGKVEAFPQGSGSKQEKYELTKGRGLQWDQDKLVPLDSDLRRFASSVLDRSRQGTQSPGQEALVDRFRKSRLDPERWKSLGDVVPSDSGLQMLGSAAGNSRPYLIAANQLDPAQGSITITCDFRFSDLDPGDKPSFAILTRSEDQRGSAPEPWANTLASCVRSSFGFVADSGDDLLQTGVKLESDRELSGVSWSSFLKPMPDTPYRVVMRDDGVNVSFTVSLRDDSSTARTVTCRSLFRGMANYIALEGSSTGTTLIEHVEISQDRSTSPLTSYADFSSLILDGGEQRRLELQLLAELAPADATLVLRDDFASRDLDMNSWSSLGDVVVSSGGLQIGLPNAASHIDTWKPRPYLLTRKPLDPTAGTLTILGKITFSENFLAGYGASFAVMTRADNQLGRGPGWENSVLRRGVRANFWPAAWDTEHGLEIHEKPDVNTIRLLATQGFPVDPQTRSYLFRVIDDGDSIIMTVYDPSRTDTSETIASLASSSLREGFIGFESSWGSPVMLDDVRVYQSPRSAQNVSTTDDE</sequence>
<keyword evidence="1" id="KW-0472">Membrane</keyword>
<dbReference type="InterPro" id="IPR006860">
    <property type="entry name" value="FecR"/>
</dbReference>
<evidence type="ECO:0000259" key="2">
    <source>
        <dbReference type="Pfam" id="PF04773"/>
    </source>
</evidence>